<evidence type="ECO:0000256" key="1">
    <source>
        <dbReference type="ARBA" id="ARBA00004127"/>
    </source>
</evidence>
<evidence type="ECO:0000256" key="3">
    <source>
        <dbReference type="ARBA" id="ARBA00022989"/>
    </source>
</evidence>
<dbReference type="EMBL" id="RCVN01000014">
    <property type="protein sequence ID" value="RMI84272.1"/>
    <property type="molecule type" value="Genomic_DNA"/>
</dbReference>
<dbReference type="RefSeq" id="WP_122065205.1">
    <property type="nucleotide sequence ID" value="NZ_CP149857.1"/>
</dbReference>
<feature type="transmembrane region" description="Helical" evidence="5">
    <location>
        <begin position="34"/>
        <end position="54"/>
    </location>
</feature>
<organism evidence="7 8">
    <name type="scientific">Staphylococcus pseudoxylosus</name>
    <dbReference type="NCBI Taxonomy" id="2282419"/>
    <lineage>
        <taxon>Bacteria</taxon>
        <taxon>Bacillati</taxon>
        <taxon>Bacillota</taxon>
        <taxon>Bacilli</taxon>
        <taxon>Bacillales</taxon>
        <taxon>Staphylococcaceae</taxon>
        <taxon>Staphylococcus</taxon>
    </lineage>
</organism>
<dbReference type="Pfam" id="PF06803">
    <property type="entry name" value="DUF1232"/>
    <property type="match status" value="1"/>
</dbReference>
<protein>
    <submittedName>
        <fullName evidence="7">DUF1232 domain-containing protein</fullName>
    </submittedName>
</protein>
<name>A0AAQ0MFE9_9STAP</name>
<feature type="domain" description="DUF1232" evidence="6">
    <location>
        <begin position="37"/>
        <end position="71"/>
    </location>
</feature>
<sequence length="129" mass="15328">MKNKQIEFFKNWITTLKKELLVLYLSYKAPRTPLYTKCFALLVVAYALSPIDLIPDFIPVIGYLDDLIIVPIGIYLCLKLIPNEILTEMRKKALDYEWNKSKNWFMAILILLIWFTLLFWLTKLFISYV</sequence>
<evidence type="ECO:0000256" key="4">
    <source>
        <dbReference type="ARBA" id="ARBA00023136"/>
    </source>
</evidence>
<gene>
    <name evidence="7" type="ORF">D9V42_12430</name>
</gene>
<keyword evidence="4 5" id="KW-0472">Membrane</keyword>
<dbReference type="InterPro" id="IPR010652">
    <property type="entry name" value="DUF1232"/>
</dbReference>
<keyword evidence="3 5" id="KW-1133">Transmembrane helix</keyword>
<keyword evidence="2 5" id="KW-0812">Transmembrane</keyword>
<reference evidence="7 8" key="1">
    <citation type="submission" date="2018-10" db="EMBL/GenBank/DDBJ databases">
        <title>Staphylococcus pseudoxylosus sp. nov., isolated from bovine mastitis.</title>
        <authorList>
            <person name="Macfadyen A.C."/>
            <person name="Leroy S."/>
            <person name="Harrison E.M."/>
            <person name="Parkhill J."/>
            <person name="Holmes M.A."/>
            <person name="Paterson G.K."/>
        </authorList>
    </citation>
    <scope>NUCLEOTIDE SEQUENCE [LARGE SCALE GENOMIC DNA]</scope>
    <source>
        <strain evidence="7 8">S04009</strain>
    </source>
</reference>
<proteinExistence type="predicted"/>
<evidence type="ECO:0000313" key="7">
    <source>
        <dbReference type="EMBL" id="RMI84272.1"/>
    </source>
</evidence>
<evidence type="ECO:0000259" key="6">
    <source>
        <dbReference type="Pfam" id="PF06803"/>
    </source>
</evidence>
<evidence type="ECO:0000313" key="8">
    <source>
        <dbReference type="Proteomes" id="UP000269505"/>
    </source>
</evidence>
<feature type="transmembrane region" description="Helical" evidence="5">
    <location>
        <begin position="60"/>
        <end position="82"/>
    </location>
</feature>
<accession>A0AAQ0MFE9</accession>
<evidence type="ECO:0000256" key="5">
    <source>
        <dbReference type="SAM" id="Phobius"/>
    </source>
</evidence>
<feature type="transmembrane region" description="Helical" evidence="5">
    <location>
        <begin position="103"/>
        <end position="126"/>
    </location>
</feature>
<keyword evidence="8" id="KW-1185">Reference proteome</keyword>
<dbReference type="GO" id="GO:0012505">
    <property type="term" value="C:endomembrane system"/>
    <property type="evidence" value="ECO:0007669"/>
    <property type="project" value="UniProtKB-SubCell"/>
</dbReference>
<comment type="caution">
    <text evidence="7">The sequence shown here is derived from an EMBL/GenBank/DDBJ whole genome shotgun (WGS) entry which is preliminary data.</text>
</comment>
<dbReference type="Proteomes" id="UP000269505">
    <property type="component" value="Unassembled WGS sequence"/>
</dbReference>
<evidence type="ECO:0000256" key="2">
    <source>
        <dbReference type="ARBA" id="ARBA00022692"/>
    </source>
</evidence>
<comment type="subcellular location">
    <subcellularLocation>
        <location evidence="1">Endomembrane system</location>
        <topology evidence="1">Multi-pass membrane protein</topology>
    </subcellularLocation>
</comment>
<dbReference type="AlphaFoldDB" id="A0AAQ0MFE9"/>